<dbReference type="AlphaFoldDB" id="A0A392UNT6"/>
<keyword evidence="2" id="KW-1185">Reference proteome</keyword>
<evidence type="ECO:0000313" key="1">
    <source>
        <dbReference type="EMBL" id="MCI74417.1"/>
    </source>
</evidence>
<name>A0A392UNT6_9FABA</name>
<reference evidence="1 2" key="1">
    <citation type="journal article" date="2018" name="Front. Plant Sci.">
        <title>Red Clover (Trifolium pratense) and Zigzag Clover (T. medium) - A Picture of Genomic Similarities and Differences.</title>
        <authorList>
            <person name="Dluhosova J."/>
            <person name="Istvanek J."/>
            <person name="Nedelnik J."/>
            <person name="Repkova J."/>
        </authorList>
    </citation>
    <scope>NUCLEOTIDE SEQUENCE [LARGE SCALE GENOMIC DNA]</scope>
    <source>
        <strain evidence="2">cv. 10/8</strain>
        <tissue evidence="1">Leaf</tissue>
    </source>
</reference>
<proteinExistence type="predicted"/>
<comment type="caution">
    <text evidence="1">The sequence shown here is derived from an EMBL/GenBank/DDBJ whole genome shotgun (WGS) entry which is preliminary data.</text>
</comment>
<organism evidence="1 2">
    <name type="scientific">Trifolium medium</name>
    <dbReference type="NCBI Taxonomy" id="97028"/>
    <lineage>
        <taxon>Eukaryota</taxon>
        <taxon>Viridiplantae</taxon>
        <taxon>Streptophyta</taxon>
        <taxon>Embryophyta</taxon>
        <taxon>Tracheophyta</taxon>
        <taxon>Spermatophyta</taxon>
        <taxon>Magnoliopsida</taxon>
        <taxon>eudicotyledons</taxon>
        <taxon>Gunneridae</taxon>
        <taxon>Pentapetalae</taxon>
        <taxon>rosids</taxon>
        <taxon>fabids</taxon>
        <taxon>Fabales</taxon>
        <taxon>Fabaceae</taxon>
        <taxon>Papilionoideae</taxon>
        <taxon>50 kb inversion clade</taxon>
        <taxon>NPAAA clade</taxon>
        <taxon>Hologalegina</taxon>
        <taxon>IRL clade</taxon>
        <taxon>Trifolieae</taxon>
        <taxon>Trifolium</taxon>
    </lineage>
</organism>
<accession>A0A392UNT6</accession>
<sequence length="59" mass="6617">MPTELFSKILPRGDRLGIQTLVPCHGPFPQCGRKWSAPDGTTDHTKIKDDIDVVNMLIR</sequence>
<feature type="non-terminal residue" evidence="1">
    <location>
        <position position="59"/>
    </location>
</feature>
<dbReference type="EMBL" id="LXQA010860532">
    <property type="protein sequence ID" value="MCI74417.1"/>
    <property type="molecule type" value="Genomic_DNA"/>
</dbReference>
<protein>
    <submittedName>
        <fullName evidence="1">Uncharacterized protein</fullName>
    </submittedName>
</protein>
<evidence type="ECO:0000313" key="2">
    <source>
        <dbReference type="Proteomes" id="UP000265520"/>
    </source>
</evidence>
<dbReference type="Proteomes" id="UP000265520">
    <property type="component" value="Unassembled WGS sequence"/>
</dbReference>